<accession>Q0REN2</accession>
<evidence type="ECO:0000259" key="2">
    <source>
        <dbReference type="PROSITE" id="PS50943"/>
    </source>
</evidence>
<evidence type="ECO:0000313" key="4">
    <source>
        <dbReference type="Proteomes" id="UP000000657"/>
    </source>
</evidence>
<dbReference type="InterPro" id="IPR001387">
    <property type="entry name" value="Cro/C1-type_HTH"/>
</dbReference>
<proteinExistence type="predicted"/>
<dbReference type="HOGENOM" id="CLU_846632_0_0_11"/>
<organism evidence="3 4">
    <name type="scientific">Frankia alni (strain DSM 45986 / CECT 9034 / ACN14a)</name>
    <dbReference type="NCBI Taxonomy" id="326424"/>
    <lineage>
        <taxon>Bacteria</taxon>
        <taxon>Bacillati</taxon>
        <taxon>Actinomycetota</taxon>
        <taxon>Actinomycetes</taxon>
        <taxon>Frankiales</taxon>
        <taxon>Frankiaceae</taxon>
        <taxon>Frankia</taxon>
    </lineage>
</organism>
<feature type="compositionally biased region" description="Low complexity" evidence="1">
    <location>
        <begin position="106"/>
        <end position="116"/>
    </location>
</feature>
<reference evidence="3 4" key="1">
    <citation type="journal article" date="2007" name="Genome Res.">
        <title>Genome characteristics of facultatively symbiotic Frankia sp. strains reflect host range and host plant biogeography.</title>
        <authorList>
            <person name="Normand P."/>
            <person name="Lapierre P."/>
            <person name="Tisa L.S."/>
            <person name="Gogarten J.P."/>
            <person name="Alloisio N."/>
            <person name="Bagnarol E."/>
            <person name="Bassi C.A."/>
            <person name="Berry A.M."/>
            <person name="Bickhart D.M."/>
            <person name="Choisne N."/>
            <person name="Couloux A."/>
            <person name="Cournoyer B."/>
            <person name="Cruveiller S."/>
            <person name="Daubin V."/>
            <person name="Demange N."/>
            <person name="Francino M.P."/>
            <person name="Goltsman E."/>
            <person name="Huang Y."/>
            <person name="Kopp O.R."/>
            <person name="Labarre L."/>
            <person name="Lapidus A."/>
            <person name="Lavire C."/>
            <person name="Marechal J."/>
            <person name="Martinez M."/>
            <person name="Mastronunzio J.E."/>
            <person name="Mullin B.C."/>
            <person name="Niemann J."/>
            <person name="Pujic P."/>
            <person name="Rawnsley T."/>
            <person name="Rouy Z."/>
            <person name="Schenowitz C."/>
            <person name="Sellstedt A."/>
            <person name="Tavares F."/>
            <person name="Tomkins J.P."/>
            <person name="Vallenet D."/>
            <person name="Valverde C."/>
            <person name="Wall L.G."/>
            <person name="Wang Y."/>
            <person name="Medigue C."/>
            <person name="Benson D.R."/>
        </authorList>
    </citation>
    <scope>NUCLEOTIDE SEQUENCE [LARGE SCALE GENOMIC DNA]</scope>
    <source>
        <strain evidence="4">DSM 45986 / CECT 9034 / ACN14a</strain>
    </source>
</reference>
<feature type="domain" description="HTH cro/C1-type" evidence="2">
    <location>
        <begin position="53"/>
        <end position="89"/>
    </location>
</feature>
<dbReference type="EMBL" id="CT573213">
    <property type="protein sequence ID" value="CAJ64076.1"/>
    <property type="molecule type" value="Genomic_DNA"/>
</dbReference>
<gene>
    <name evidence="3" type="ordered locus">FRAAL5443</name>
</gene>
<dbReference type="AlphaFoldDB" id="Q0REN2"/>
<dbReference type="PROSITE" id="PS50943">
    <property type="entry name" value="HTH_CROC1"/>
    <property type="match status" value="1"/>
</dbReference>
<dbReference type="OrthoDB" id="3203858at2"/>
<dbReference type="RefSeq" id="WP_011606524.1">
    <property type="nucleotide sequence ID" value="NC_008278.1"/>
</dbReference>
<dbReference type="Proteomes" id="UP000000657">
    <property type="component" value="Chromosome"/>
</dbReference>
<evidence type="ECO:0000256" key="1">
    <source>
        <dbReference type="SAM" id="MobiDB-lite"/>
    </source>
</evidence>
<keyword evidence="4" id="KW-1185">Reference proteome</keyword>
<sequence>MAQPAPPYTVSPELLARGEFRAACEARDFQVIFRLMRKYDGASQDRVSSPVPGLTQSRVSRVMSGESRIASLTLVERIADALRIPGAYFLLAPRPWETSSPPPVPAGSGSSTSASPITRVGSLPTQAAPGEGGAAATSGAYGARETRLAVTIDIAADGAAHLTYEHELVNVGSLPITRLARELWFKHTDDILDIQAQPSPNHNVIIQRVHDIPGLSKFACQIFPALQPGESATIGYTCEKGRFVDELYWRQSIARPTDAFVLTVRQAGVRRLLGCNAIEERADGLELSALDGLSWRNDADRVVIDLTRKHLTAGQAVTLRWDADHDLA</sequence>
<dbReference type="eggNOG" id="COG0242">
    <property type="taxonomic scope" value="Bacteria"/>
</dbReference>
<name>Q0REN2_FRAAA</name>
<evidence type="ECO:0000313" key="3">
    <source>
        <dbReference type="EMBL" id="CAJ64076.1"/>
    </source>
</evidence>
<protein>
    <recommendedName>
        <fullName evidence="2">HTH cro/C1-type domain-containing protein</fullName>
    </recommendedName>
</protein>
<feature type="region of interest" description="Disordered" evidence="1">
    <location>
        <begin position="99"/>
        <end position="139"/>
    </location>
</feature>
<dbReference type="KEGG" id="fal:FRAAL5443"/>